<accession>A0A918PXB9</accession>
<evidence type="ECO:0000313" key="1">
    <source>
        <dbReference type="EMBL" id="GGZ26376.1"/>
    </source>
</evidence>
<comment type="caution">
    <text evidence="1">The sequence shown here is derived from an EMBL/GenBank/DDBJ whole genome shotgun (WGS) entry which is preliminary data.</text>
</comment>
<dbReference type="Proteomes" id="UP000619457">
    <property type="component" value="Unassembled WGS sequence"/>
</dbReference>
<reference evidence="1" key="1">
    <citation type="journal article" date="2014" name="Int. J. Syst. Evol. Microbiol.">
        <title>Complete genome sequence of Corynebacterium casei LMG S-19264T (=DSM 44701T), isolated from a smear-ripened cheese.</title>
        <authorList>
            <consortium name="US DOE Joint Genome Institute (JGI-PGF)"/>
            <person name="Walter F."/>
            <person name="Albersmeier A."/>
            <person name="Kalinowski J."/>
            <person name="Ruckert C."/>
        </authorList>
    </citation>
    <scope>NUCLEOTIDE SEQUENCE</scope>
    <source>
        <strain evidence="1">KCTC 12368</strain>
    </source>
</reference>
<dbReference type="AlphaFoldDB" id="A0A918PXB9"/>
<proteinExistence type="predicted"/>
<evidence type="ECO:0000313" key="2">
    <source>
        <dbReference type="Proteomes" id="UP000619457"/>
    </source>
</evidence>
<name>A0A918PXB9_9BACT</name>
<keyword evidence="2" id="KW-1185">Reference proteome</keyword>
<organism evidence="1 2">
    <name type="scientific">Echinicola pacifica</name>
    <dbReference type="NCBI Taxonomy" id="346377"/>
    <lineage>
        <taxon>Bacteria</taxon>
        <taxon>Pseudomonadati</taxon>
        <taxon>Bacteroidota</taxon>
        <taxon>Cytophagia</taxon>
        <taxon>Cytophagales</taxon>
        <taxon>Cyclobacteriaceae</taxon>
        <taxon>Echinicola</taxon>
    </lineage>
</organism>
<dbReference type="RefSeq" id="WP_018473219.1">
    <property type="nucleotide sequence ID" value="NZ_BMWX01000003.1"/>
</dbReference>
<dbReference type="EMBL" id="BMWX01000003">
    <property type="protein sequence ID" value="GGZ26376.1"/>
    <property type="molecule type" value="Genomic_DNA"/>
</dbReference>
<reference evidence="1" key="2">
    <citation type="submission" date="2020-09" db="EMBL/GenBank/DDBJ databases">
        <authorList>
            <person name="Sun Q."/>
            <person name="Kim S."/>
        </authorList>
    </citation>
    <scope>NUCLEOTIDE SEQUENCE</scope>
    <source>
        <strain evidence="1">KCTC 12368</strain>
    </source>
</reference>
<protein>
    <submittedName>
        <fullName evidence="1">Uncharacterized protein</fullName>
    </submittedName>
</protein>
<gene>
    <name evidence="1" type="ORF">GCM10007049_18810</name>
</gene>
<sequence>MRVVKELSSGFTKITVFSWNNKYLIKYEQGMLEQTYKVNEMDILEESDLEIFYSEDFVSEINKKFEEMGQLLRIQLENI</sequence>